<comment type="caution">
    <text evidence="2">The sequence shown here is derived from an EMBL/GenBank/DDBJ whole genome shotgun (WGS) entry which is preliminary data.</text>
</comment>
<dbReference type="EMBL" id="BPLQ01014064">
    <property type="protein sequence ID" value="GIY76948.1"/>
    <property type="molecule type" value="Genomic_DNA"/>
</dbReference>
<feature type="compositionally biased region" description="Polar residues" evidence="1">
    <location>
        <begin position="84"/>
        <end position="94"/>
    </location>
</feature>
<feature type="compositionally biased region" description="Low complexity" evidence="1">
    <location>
        <begin position="43"/>
        <end position="55"/>
    </location>
</feature>
<evidence type="ECO:0000256" key="1">
    <source>
        <dbReference type="SAM" id="MobiDB-lite"/>
    </source>
</evidence>
<dbReference type="AlphaFoldDB" id="A0AAV4W3Y3"/>
<protein>
    <submittedName>
        <fullName evidence="2">Uncharacterized protein</fullName>
    </submittedName>
</protein>
<feature type="region of interest" description="Disordered" evidence="1">
    <location>
        <begin position="29"/>
        <end position="106"/>
    </location>
</feature>
<keyword evidence="3" id="KW-1185">Reference proteome</keyword>
<gene>
    <name evidence="2" type="ORF">CDAR_265181</name>
</gene>
<evidence type="ECO:0000313" key="3">
    <source>
        <dbReference type="Proteomes" id="UP001054837"/>
    </source>
</evidence>
<reference evidence="2 3" key="1">
    <citation type="submission" date="2021-06" db="EMBL/GenBank/DDBJ databases">
        <title>Caerostris darwini draft genome.</title>
        <authorList>
            <person name="Kono N."/>
            <person name="Arakawa K."/>
        </authorList>
    </citation>
    <scope>NUCLEOTIDE SEQUENCE [LARGE SCALE GENOMIC DNA]</scope>
</reference>
<evidence type="ECO:0000313" key="2">
    <source>
        <dbReference type="EMBL" id="GIY76948.1"/>
    </source>
</evidence>
<proteinExistence type="predicted"/>
<name>A0AAV4W3Y3_9ARAC</name>
<accession>A0AAV4W3Y3</accession>
<sequence length="106" mass="11449">MYGHSKLNLTPNQVPATVNDLRDKVQHLIDANSPTAQTANSDQQSQPAPNAQQSQTVPPRKGGGKRQMDSEGFTIPPKHLIRRVTSTLPSTSVAATLPSGSKYKIF</sequence>
<dbReference type="Proteomes" id="UP001054837">
    <property type="component" value="Unassembled WGS sequence"/>
</dbReference>
<feature type="compositionally biased region" description="Polar residues" evidence="1">
    <location>
        <begin position="32"/>
        <end position="42"/>
    </location>
</feature>
<organism evidence="2 3">
    <name type="scientific">Caerostris darwini</name>
    <dbReference type="NCBI Taxonomy" id="1538125"/>
    <lineage>
        <taxon>Eukaryota</taxon>
        <taxon>Metazoa</taxon>
        <taxon>Ecdysozoa</taxon>
        <taxon>Arthropoda</taxon>
        <taxon>Chelicerata</taxon>
        <taxon>Arachnida</taxon>
        <taxon>Araneae</taxon>
        <taxon>Araneomorphae</taxon>
        <taxon>Entelegynae</taxon>
        <taxon>Araneoidea</taxon>
        <taxon>Araneidae</taxon>
        <taxon>Caerostris</taxon>
    </lineage>
</organism>